<dbReference type="AlphaFoldDB" id="A0A7J7LJ27"/>
<sequence>MSYNIPINLTNSANISTKGIPHKLSDKLLTFEQQKEKRDLTNAKRRQTYANKQCE</sequence>
<proteinExistence type="predicted"/>
<organism evidence="1 2">
    <name type="scientific">Kingdonia uniflora</name>
    <dbReference type="NCBI Taxonomy" id="39325"/>
    <lineage>
        <taxon>Eukaryota</taxon>
        <taxon>Viridiplantae</taxon>
        <taxon>Streptophyta</taxon>
        <taxon>Embryophyta</taxon>
        <taxon>Tracheophyta</taxon>
        <taxon>Spermatophyta</taxon>
        <taxon>Magnoliopsida</taxon>
        <taxon>Ranunculales</taxon>
        <taxon>Circaeasteraceae</taxon>
        <taxon>Kingdonia</taxon>
    </lineage>
</organism>
<evidence type="ECO:0000313" key="2">
    <source>
        <dbReference type="Proteomes" id="UP000541444"/>
    </source>
</evidence>
<comment type="caution">
    <text evidence="1">The sequence shown here is derived from an EMBL/GenBank/DDBJ whole genome shotgun (WGS) entry which is preliminary data.</text>
</comment>
<gene>
    <name evidence="1" type="ORF">GIB67_015152</name>
</gene>
<feature type="non-terminal residue" evidence="1">
    <location>
        <position position="1"/>
    </location>
</feature>
<reference evidence="1 2" key="1">
    <citation type="journal article" date="2020" name="IScience">
        <title>Genome Sequencing of the Endangered Kingdonia uniflora (Circaeasteraceae, Ranunculales) Reveals Potential Mechanisms of Evolutionary Specialization.</title>
        <authorList>
            <person name="Sun Y."/>
            <person name="Deng T."/>
            <person name="Zhang A."/>
            <person name="Moore M.J."/>
            <person name="Landis J.B."/>
            <person name="Lin N."/>
            <person name="Zhang H."/>
            <person name="Zhang X."/>
            <person name="Huang J."/>
            <person name="Zhang X."/>
            <person name="Sun H."/>
            <person name="Wang H."/>
        </authorList>
    </citation>
    <scope>NUCLEOTIDE SEQUENCE [LARGE SCALE GENOMIC DNA]</scope>
    <source>
        <strain evidence="1">TB1705</strain>
        <tissue evidence="1">Leaf</tissue>
    </source>
</reference>
<evidence type="ECO:0000313" key="1">
    <source>
        <dbReference type="EMBL" id="KAF6142666.1"/>
    </source>
</evidence>
<keyword evidence="2" id="KW-1185">Reference proteome</keyword>
<accession>A0A7J7LJ27</accession>
<dbReference type="Proteomes" id="UP000541444">
    <property type="component" value="Unassembled WGS sequence"/>
</dbReference>
<dbReference type="EMBL" id="JACGCM010002249">
    <property type="protein sequence ID" value="KAF6142666.1"/>
    <property type="molecule type" value="Genomic_DNA"/>
</dbReference>
<name>A0A7J7LJ27_9MAGN</name>
<protein>
    <submittedName>
        <fullName evidence="1">Uncharacterized protein</fullName>
    </submittedName>
</protein>